<dbReference type="Gene3D" id="3.40.630.10">
    <property type="entry name" value="Zn peptidases"/>
    <property type="match status" value="1"/>
</dbReference>
<evidence type="ECO:0000256" key="1">
    <source>
        <dbReference type="SAM" id="MobiDB-lite"/>
    </source>
</evidence>
<dbReference type="OrthoDB" id="345880at2"/>
<keyword evidence="2" id="KW-0732">Signal</keyword>
<reference evidence="5 6" key="1">
    <citation type="submission" date="2016-10" db="EMBL/GenBank/DDBJ databases">
        <authorList>
            <person name="de Groot N.N."/>
        </authorList>
    </citation>
    <scope>NUCLEOTIDE SEQUENCE [LARGE SCALE GENOMIC DNA]</scope>
    <source>
        <strain evidence="5 6">DSM 20117</strain>
    </source>
</reference>
<dbReference type="PANTHER" id="PTHR12147:SF26">
    <property type="entry name" value="PEPTIDASE M28 DOMAIN-CONTAINING PROTEIN"/>
    <property type="match status" value="1"/>
</dbReference>
<keyword evidence="6" id="KW-1185">Reference proteome</keyword>
<feature type="domain" description="Peptidase M28" evidence="4">
    <location>
        <begin position="254"/>
        <end position="472"/>
    </location>
</feature>
<evidence type="ECO:0000259" key="4">
    <source>
        <dbReference type="Pfam" id="PF04389"/>
    </source>
</evidence>
<dbReference type="Gene3D" id="3.50.30.30">
    <property type="match status" value="1"/>
</dbReference>
<dbReference type="STRING" id="37928.SAMN04489742_0287"/>
<dbReference type="GO" id="GO:0006508">
    <property type="term" value="P:proteolysis"/>
    <property type="evidence" value="ECO:0007669"/>
    <property type="project" value="InterPro"/>
</dbReference>
<dbReference type="SUPFAM" id="SSF53187">
    <property type="entry name" value="Zn-dependent exopeptidases"/>
    <property type="match status" value="1"/>
</dbReference>
<accession>A0A1H0ZDB1</accession>
<feature type="chain" id="PRO_5010314552" evidence="2">
    <location>
        <begin position="29"/>
        <end position="507"/>
    </location>
</feature>
<feature type="region of interest" description="Disordered" evidence="1">
    <location>
        <begin position="485"/>
        <end position="507"/>
    </location>
</feature>
<dbReference type="InterPro" id="IPR045175">
    <property type="entry name" value="M28_fam"/>
</dbReference>
<dbReference type="Pfam" id="PF04389">
    <property type="entry name" value="Peptidase_M28"/>
    <property type="match status" value="1"/>
</dbReference>
<dbReference type="PANTHER" id="PTHR12147">
    <property type="entry name" value="METALLOPEPTIDASE M28 FAMILY MEMBER"/>
    <property type="match status" value="1"/>
</dbReference>
<protein>
    <submittedName>
        <fullName evidence="5">PA domain-containing protein</fullName>
    </submittedName>
</protein>
<gene>
    <name evidence="5" type="ORF">SAMN04489742_0287</name>
</gene>
<proteinExistence type="predicted"/>
<dbReference type="InterPro" id="IPR046450">
    <property type="entry name" value="PA_dom_sf"/>
</dbReference>
<dbReference type="GO" id="GO:0008235">
    <property type="term" value="F:metalloexopeptidase activity"/>
    <property type="evidence" value="ECO:0007669"/>
    <property type="project" value="InterPro"/>
</dbReference>
<dbReference type="KEGG" id="acry:AC20117_15830"/>
<dbReference type="SUPFAM" id="SSF52025">
    <property type="entry name" value="PA domain"/>
    <property type="match status" value="1"/>
</dbReference>
<evidence type="ECO:0000313" key="5">
    <source>
        <dbReference type="EMBL" id="SDQ25475.1"/>
    </source>
</evidence>
<dbReference type="AlphaFoldDB" id="A0A1H0ZDB1"/>
<name>A0A1H0ZDB1_9MICC</name>
<feature type="signal peptide" evidence="2">
    <location>
        <begin position="1"/>
        <end position="28"/>
    </location>
</feature>
<organism evidence="5 6">
    <name type="scientific">Crystallibacter crystallopoietes</name>
    <dbReference type="NCBI Taxonomy" id="37928"/>
    <lineage>
        <taxon>Bacteria</taxon>
        <taxon>Bacillati</taxon>
        <taxon>Actinomycetota</taxon>
        <taxon>Actinomycetes</taxon>
        <taxon>Micrococcales</taxon>
        <taxon>Micrococcaceae</taxon>
        <taxon>Crystallibacter</taxon>
    </lineage>
</organism>
<evidence type="ECO:0000256" key="2">
    <source>
        <dbReference type="SAM" id="SignalP"/>
    </source>
</evidence>
<evidence type="ECO:0000259" key="3">
    <source>
        <dbReference type="Pfam" id="PF02225"/>
    </source>
</evidence>
<dbReference type="Pfam" id="PF02225">
    <property type="entry name" value="PA"/>
    <property type="match status" value="1"/>
</dbReference>
<dbReference type="Proteomes" id="UP000181917">
    <property type="component" value="Unassembled WGS sequence"/>
</dbReference>
<evidence type="ECO:0000313" key="6">
    <source>
        <dbReference type="Proteomes" id="UP000181917"/>
    </source>
</evidence>
<dbReference type="InterPro" id="IPR007484">
    <property type="entry name" value="Peptidase_M28"/>
</dbReference>
<dbReference type="InterPro" id="IPR003137">
    <property type="entry name" value="PA_domain"/>
</dbReference>
<feature type="domain" description="PA" evidence="3">
    <location>
        <begin position="148"/>
        <end position="231"/>
    </location>
</feature>
<sequence>MNHRRNKRVGAITAVVALALGAGLPANADNGTDTEKLREAVTADGIYNHLEQLQKIANDNGGNRAGATEGYEAGAEYIESELEDAGYDPVRQYFDYQQFIEHTPSELAQVSPTEKTYVNGTDFTTMEYSGAGDVTAAVTAVDVNFADPAASTSGCEAADFEGFTPGNIALIQRGTCTFGVKAQLAANAEASAVIIFNQGNGDDRSGLLNGTLGEAVAIPTVGTTFAVGQDLAKDPATTASVTVDAEVKDSTTFNILADTDGRADRTVVVGAHLDSVAEGPGINDNGSGSAAILETAIQMAEMYKDEDGPRNRVRFAFWGAEESGLVGSTYYVSQLSKEEIKQHALNLNFDMVGSTNFVRFVYDGDGDAFGQVGPNGSAHIEHVFNDYFTSQGLASAPTAFDGRSDYAAFIANGIPAGGLFTGAEGEKTAKEAEKFGGMEGEAYDPCYHQACDDIENVSMTALDEMSDAIAHTTLTFAETTSAVNGTAKGGSNTGTADMKFKGNAAQK</sequence>
<dbReference type="EMBL" id="FNKH01000002">
    <property type="protein sequence ID" value="SDQ25475.1"/>
    <property type="molecule type" value="Genomic_DNA"/>
</dbReference>